<proteinExistence type="predicted"/>
<organism evidence="2 3">
    <name type="scientific">Roseimicrobium gellanilyticum</name>
    <dbReference type="NCBI Taxonomy" id="748857"/>
    <lineage>
        <taxon>Bacteria</taxon>
        <taxon>Pseudomonadati</taxon>
        <taxon>Verrucomicrobiota</taxon>
        <taxon>Verrucomicrobiia</taxon>
        <taxon>Verrucomicrobiales</taxon>
        <taxon>Verrucomicrobiaceae</taxon>
        <taxon>Roseimicrobium</taxon>
    </lineage>
</organism>
<comment type="caution">
    <text evidence="2">The sequence shown here is derived from an EMBL/GenBank/DDBJ whole genome shotgun (WGS) entry which is preliminary data.</text>
</comment>
<protein>
    <recommendedName>
        <fullName evidence="4">Outer membrane lipoprotein-sorting protein</fullName>
    </recommendedName>
</protein>
<name>A0A366HRA5_9BACT</name>
<gene>
    <name evidence="2" type="ORF">DES53_102587</name>
</gene>
<keyword evidence="3" id="KW-1185">Reference proteome</keyword>
<accession>A0A366HRA5</accession>
<evidence type="ECO:0000313" key="2">
    <source>
        <dbReference type="EMBL" id="RBP46201.1"/>
    </source>
</evidence>
<dbReference type="EMBL" id="QNRR01000002">
    <property type="protein sequence ID" value="RBP46201.1"/>
    <property type="molecule type" value="Genomic_DNA"/>
</dbReference>
<dbReference type="Proteomes" id="UP000253426">
    <property type="component" value="Unassembled WGS sequence"/>
</dbReference>
<sequence length="235" mass="26206">MNALFCSPRLAACAFAVLFSSPSVTLAGEKNHSDFVAAALKHSREVAAQHHLVAQVNITTPEGRTLKFQYDLYPEVERIKVSEDVSYARKRGAAWLLSDDWGKTGEAVGAEEGLDYDTLVSFVHAPLNSVTETRDAAQGGSFMRLIHSSTKEGRERFVFEHSREQPKSGHVYPCFLFERFKDSEVPEALLCGFEGPLYTGDRILMVSVTYDYRLKHAGRTKVRLVSLNATGNREM</sequence>
<dbReference type="AlphaFoldDB" id="A0A366HRA5"/>
<reference evidence="2 3" key="1">
    <citation type="submission" date="2018-06" db="EMBL/GenBank/DDBJ databases">
        <title>Genomic Encyclopedia of Type Strains, Phase IV (KMG-IV): sequencing the most valuable type-strain genomes for metagenomic binning, comparative biology and taxonomic classification.</title>
        <authorList>
            <person name="Goeker M."/>
        </authorList>
    </citation>
    <scope>NUCLEOTIDE SEQUENCE [LARGE SCALE GENOMIC DNA]</scope>
    <source>
        <strain evidence="2 3">DSM 25532</strain>
    </source>
</reference>
<evidence type="ECO:0000313" key="3">
    <source>
        <dbReference type="Proteomes" id="UP000253426"/>
    </source>
</evidence>
<feature type="signal peptide" evidence="1">
    <location>
        <begin position="1"/>
        <end position="27"/>
    </location>
</feature>
<feature type="chain" id="PRO_5016819504" description="Outer membrane lipoprotein-sorting protein" evidence="1">
    <location>
        <begin position="28"/>
        <end position="235"/>
    </location>
</feature>
<evidence type="ECO:0008006" key="4">
    <source>
        <dbReference type="Google" id="ProtNLM"/>
    </source>
</evidence>
<keyword evidence="1" id="KW-0732">Signal</keyword>
<evidence type="ECO:0000256" key="1">
    <source>
        <dbReference type="SAM" id="SignalP"/>
    </source>
</evidence>
<dbReference type="RefSeq" id="WP_113957731.1">
    <property type="nucleotide sequence ID" value="NZ_QNRR01000002.1"/>
</dbReference>